<evidence type="ECO:0000313" key="1">
    <source>
        <dbReference type="EMBL" id="MCD9641356.1"/>
    </source>
</evidence>
<organism evidence="1 2">
    <name type="scientific">Datura stramonium</name>
    <name type="common">Jimsonweed</name>
    <name type="synonym">Common thornapple</name>
    <dbReference type="NCBI Taxonomy" id="4076"/>
    <lineage>
        <taxon>Eukaryota</taxon>
        <taxon>Viridiplantae</taxon>
        <taxon>Streptophyta</taxon>
        <taxon>Embryophyta</taxon>
        <taxon>Tracheophyta</taxon>
        <taxon>Spermatophyta</taxon>
        <taxon>Magnoliopsida</taxon>
        <taxon>eudicotyledons</taxon>
        <taxon>Gunneridae</taxon>
        <taxon>Pentapetalae</taxon>
        <taxon>asterids</taxon>
        <taxon>lamiids</taxon>
        <taxon>Solanales</taxon>
        <taxon>Solanaceae</taxon>
        <taxon>Solanoideae</taxon>
        <taxon>Datureae</taxon>
        <taxon>Datura</taxon>
    </lineage>
</organism>
<dbReference type="Proteomes" id="UP000823775">
    <property type="component" value="Unassembled WGS sequence"/>
</dbReference>
<keyword evidence="2" id="KW-1185">Reference proteome</keyword>
<accession>A0ABS8V4S7</accession>
<proteinExistence type="predicted"/>
<protein>
    <submittedName>
        <fullName evidence="1">Uncharacterized protein</fullName>
    </submittedName>
</protein>
<name>A0ABS8V4S7_DATST</name>
<sequence length="128" mass="14435">MTIRGWKDDRRLPPDTLRSYGASVIQPVKHRVPTLGCRDDPPDVNQRTDKVMIIALEPVNRRYASAIAELMKSRSIIGTQFEVESFKDGANLAQLAFGIGGHSLSAVSCYFPKLAWEFYTSYRVRQST</sequence>
<evidence type="ECO:0000313" key="2">
    <source>
        <dbReference type="Proteomes" id="UP000823775"/>
    </source>
</evidence>
<dbReference type="EMBL" id="JACEIK010003340">
    <property type="protein sequence ID" value="MCD9641356.1"/>
    <property type="molecule type" value="Genomic_DNA"/>
</dbReference>
<comment type="caution">
    <text evidence="1">The sequence shown here is derived from an EMBL/GenBank/DDBJ whole genome shotgun (WGS) entry which is preliminary data.</text>
</comment>
<reference evidence="1 2" key="1">
    <citation type="journal article" date="2021" name="BMC Genomics">
        <title>Datura genome reveals duplications of psychoactive alkaloid biosynthetic genes and high mutation rate following tissue culture.</title>
        <authorList>
            <person name="Rajewski A."/>
            <person name="Carter-House D."/>
            <person name="Stajich J."/>
            <person name="Litt A."/>
        </authorList>
    </citation>
    <scope>NUCLEOTIDE SEQUENCE [LARGE SCALE GENOMIC DNA]</scope>
    <source>
        <strain evidence="1">AR-01</strain>
    </source>
</reference>
<gene>
    <name evidence="1" type="ORF">HAX54_027521</name>
</gene>